<keyword evidence="2" id="KW-0680">Restriction system</keyword>
<evidence type="ECO:0000256" key="1">
    <source>
        <dbReference type="ARBA" id="ARBA00010923"/>
    </source>
</evidence>
<dbReference type="EMBL" id="FQZY01000007">
    <property type="protein sequence ID" value="SHJ37525.1"/>
    <property type="molecule type" value="Genomic_DNA"/>
</dbReference>
<proteinExistence type="inferred from homology"/>
<evidence type="ECO:0000256" key="2">
    <source>
        <dbReference type="ARBA" id="ARBA00022747"/>
    </source>
</evidence>
<dbReference type="Proteomes" id="UP000184301">
    <property type="component" value="Unassembled WGS sequence"/>
</dbReference>
<dbReference type="AlphaFoldDB" id="A0A1M6IT04"/>
<dbReference type="OrthoDB" id="9811611at2"/>
<dbReference type="InterPro" id="IPR052021">
    <property type="entry name" value="Type-I_RS_S_subunit"/>
</dbReference>
<reference evidence="5 6" key="1">
    <citation type="submission" date="2016-11" db="EMBL/GenBank/DDBJ databases">
        <authorList>
            <person name="Jaros S."/>
            <person name="Januszkiewicz K."/>
            <person name="Wedrychowicz H."/>
        </authorList>
    </citation>
    <scope>NUCLEOTIDE SEQUENCE [LARGE SCALE GENOMIC DNA]</scope>
    <source>
        <strain evidence="5 6">DSM 15480</strain>
    </source>
</reference>
<keyword evidence="6" id="KW-1185">Reference proteome</keyword>
<dbReference type="PANTHER" id="PTHR30408">
    <property type="entry name" value="TYPE-1 RESTRICTION ENZYME ECOKI SPECIFICITY PROTEIN"/>
    <property type="match status" value="1"/>
</dbReference>
<dbReference type="SUPFAM" id="SSF116734">
    <property type="entry name" value="DNA methylase specificity domain"/>
    <property type="match status" value="2"/>
</dbReference>
<gene>
    <name evidence="5" type="ORF">SAMN02745243_00463</name>
</gene>
<dbReference type="RefSeq" id="WP_073104440.1">
    <property type="nucleotide sequence ID" value="NZ_FQZY01000007.1"/>
</dbReference>
<dbReference type="STRING" id="1121950.SAMN02745243_00463"/>
<name>A0A1M6IT04_9FIRM</name>
<dbReference type="InterPro" id="IPR000055">
    <property type="entry name" value="Restrct_endonuc_typeI_TRD"/>
</dbReference>
<dbReference type="Gene3D" id="3.90.220.20">
    <property type="entry name" value="DNA methylase specificity domains"/>
    <property type="match status" value="2"/>
</dbReference>
<dbReference type="Pfam" id="PF01420">
    <property type="entry name" value="Methylase_S"/>
    <property type="match status" value="2"/>
</dbReference>
<evidence type="ECO:0000259" key="4">
    <source>
        <dbReference type="Pfam" id="PF01420"/>
    </source>
</evidence>
<sequence>MKYNLSDICSFRKGKTDVSTLDKGTYISTENMIPNRGGITTASSLPTVDLTQEYKVGDVLVSNIRPYFKKIWQAKFNGGCSNDVLVFAAKKNTDASFLYYVLANDEFFTYSMATSKGTKMPRGDKTSIMQYPVPVFDLNTQKNISSILQSIDDKIELNQNINKNLEQQADALYQSFFSPKSGTQGKLVTLDEYCSIFTGKKNANASVDGGKYKFFTCAPEALQIDSYIYDGNAIIVSGNGAYTGRTRFYSGKFDLYQRTYACTLLDNVNPEFIFPLYWFVKLELSKKIMGGTRGSAIPYIVMNDLAKFEFIYNEQTFTEYMPIFKSLTEAIQANEFENENLAQIRDSLLPKLMSGELDVSNLDL</sequence>
<dbReference type="GO" id="GO:0003677">
    <property type="term" value="F:DNA binding"/>
    <property type="evidence" value="ECO:0007669"/>
    <property type="project" value="UniProtKB-KW"/>
</dbReference>
<organism evidence="5 6">
    <name type="scientific">Hespellia stercorisuis DSM 15480</name>
    <dbReference type="NCBI Taxonomy" id="1121950"/>
    <lineage>
        <taxon>Bacteria</taxon>
        <taxon>Bacillati</taxon>
        <taxon>Bacillota</taxon>
        <taxon>Clostridia</taxon>
        <taxon>Lachnospirales</taxon>
        <taxon>Lachnospiraceae</taxon>
        <taxon>Hespellia</taxon>
    </lineage>
</organism>
<feature type="domain" description="Type I restriction modification DNA specificity" evidence="4">
    <location>
        <begin position="188"/>
        <end position="311"/>
    </location>
</feature>
<keyword evidence="3" id="KW-0238">DNA-binding</keyword>
<dbReference type="InterPro" id="IPR044946">
    <property type="entry name" value="Restrct_endonuc_typeI_TRD_sf"/>
</dbReference>
<protein>
    <submittedName>
        <fullName evidence="5">Type I restriction enzyme, S subunit</fullName>
    </submittedName>
</protein>
<dbReference type="PANTHER" id="PTHR30408:SF12">
    <property type="entry name" value="TYPE I RESTRICTION ENZYME MJAVIII SPECIFICITY SUBUNIT"/>
    <property type="match status" value="1"/>
</dbReference>
<evidence type="ECO:0000313" key="5">
    <source>
        <dbReference type="EMBL" id="SHJ37525.1"/>
    </source>
</evidence>
<evidence type="ECO:0000256" key="3">
    <source>
        <dbReference type="ARBA" id="ARBA00023125"/>
    </source>
</evidence>
<feature type="domain" description="Type I restriction modification DNA specificity" evidence="4">
    <location>
        <begin position="2"/>
        <end position="167"/>
    </location>
</feature>
<dbReference type="GO" id="GO:0009307">
    <property type="term" value="P:DNA restriction-modification system"/>
    <property type="evidence" value="ECO:0007669"/>
    <property type="project" value="UniProtKB-KW"/>
</dbReference>
<evidence type="ECO:0000313" key="6">
    <source>
        <dbReference type="Proteomes" id="UP000184301"/>
    </source>
</evidence>
<accession>A0A1M6IT04</accession>
<comment type="similarity">
    <text evidence="1">Belongs to the type-I restriction system S methylase family.</text>
</comment>